<accession>A0ABQ0L0W1</accession>
<reference evidence="2" key="1">
    <citation type="submission" date="2014-09" db="EMBL/GenBank/DDBJ databases">
        <title>Genome sequence of the luminous mushroom Mycena chlorophos for searching fungal bioluminescence genes.</title>
        <authorList>
            <person name="Tanaka Y."/>
            <person name="Kasuga D."/>
            <person name="Oba Y."/>
            <person name="Hase S."/>
            <person name="Sato K."/>
            <person name="Oba Y."/>
            <person name="Sakakibara Y."/>
        </authorList>
    </citation>
    <scope>NUCLEOTIDE SEQUENCE</scope>
</reference>
<feature type="region of interest" description="Disordered" evidence="1">
    <location>
        <begin position="369"/>
        <end position="421"/>
    </location>
</feature>
<feature type="region of interest" description="Disordered" evidence="1">
    <location>
        <begin position="1"/>
        <end position="38"/>
    </location>
</feature>
<feature type="compositionally biased region" description="Polar residues" evidence="1">
    <location>
        <begin position="1"/>
        <end position="27"/>
    </location>
</feature>
<evidence type="ECO:0000256" key="1">
    <source>
        <dbReference type="SAM" id="MobiDB-lite"/>
    </source>
</evidence>
<name>A0ABQ0L0W1_MYCCL</name>
<keyword evidence="3" id="KW-1185">Reference proteome</keyword>
<dbReference type="EMBL" id="DF840238">
    <property type="protein sequence ID" value="GAT44794.1"/>
    <property type="molecule type" value="Genomic_DNA"/>
</dbReference>
<feature type="compositionally biased region" description="Basic residues" evidence="1">
    <location>
        <begin position="372"/>
        <end position="383"/>
    </location>
</feature>
<gene>
    <name evidence="2" type="ORF">MCHLO_02404</name>
</gene>
<evidence type="ECO:0000313" key="3">
    <source>
        <dbReference type="Proteomes" id="UP000815677"/>
    </source>
</evidence>
<sequence length="497" mass="54016">MAVPNAQTPTSQPHAANSAPNGSTATNGPIDGSEAHAPTGGEALVECRATTNAAMQKVLDYFPGKDSSLREYMYGKVPQKRASSISNALLHYIAEELRSQCASLNLPALPLFSRLTEPAKKPAQGYLNAEFKRRTAKGGCWYKYDDWPEDEKLKYLTALDEYNANRDAARKSERKEGRAAEQRITNFAEKFTSLAVDLHQTTGSAVLVIIPRRIAKKAGDSHIIQFGGIDKYWEVREEGLLGRMPSNTLDDEAEKMALYVGQNDPHGPIPKTTSQLRSACSELLLERLTRASHGTTRRPVVCYKDKDMDEHYKAFNVKFHRPPGFTFGNEGVRAWNHEFATRVRSLILGDEIRFEPLDPRLGPVAPEQRAAIGHKRRTKKRGATVKAAVPGTSEFQTDDGSLTDASDLDDADGSLTDASNLNDADASLTDASNLNDADASLTDASDLNHANASDAHASHADTSHADISDTDARPCTVAAIASLLPTPAATLRSPLHG</sequence>
<organism evidence="2 3">
    <name type="scientific">Mycena chlorophos</name>
    <name type="common">Agaric fungus</name>
    <name type="synonym">Agaricus chlorophos</name>
    <dbReference type="NCBI Taxonomy" id="658473"/>
    <lineage>
        <taxon>Eukaryota</taxon>
        <taxon>Fungi</taxon>
        <taxon>Dikarya</taxon>
        <taxon>Basidiomycota</taxon>
        <taxon>Agaricomycotina</taxon>
        <taxon>Agaricomycetes</taxon>
        <taxon>Agaricomycetidae</taxon>
        <taxon>Agaricales</taxon>
        <taxon>Marasmiineae</taxon>
        <taxon>Mycenaceae</taxon>
        <taxon>Mycena</taxon>
    </lineage>
</organism>
<proteinExistence type="predicted"/>
<protein>
    <submittedName>
        <fullName evidence="2">Uncharacterized protein</fullName>
    </submittedName>
</protein>
<dbReference type="Proteomes" id="UP000815677">
    <property type="component" value="Unassembled WGS sequence"/>
</dbReference>
<evidence type="ECO:0000313" key="2">
    <source>
        <dbReference type="EMBL" id="GAT44794.1"/>
    </source>
</evidence>